<protein>
    <submittedName>
        <fullName evidence="1">Uncharacterized protein</fullName>
    </submittedName>
</protein>
<dbReference type="Proteomes" id="UP000019486">
    <property type="component" value="Unassembled WGS sequence"/>
</dbReference>
<gene>
    <name evidence="1" type="ORF">N825_34255</name>
</gene>
<evidence type="ECO:0000313" key="1">
    <source>
        <dbReference type="EMBL" id="EWY35801.1"/>
    </source>
</evidence>
<name>W9GT01_9PROT</name>
<comment type="caution">
    <text evidence="1">The sequence shown here is derived from an EMBL/GenBank/DDBJ whole genome shotgun (WGS) entry which is preliminary data.</text>
</comment>
<accession>W9GT01</accession>
<dbReference type="AlphaFoldDB" id="W9GT01"/>
<organism evidence="1 2">
    <name type="scientific">Skermanella stibiiresistens SB22</name>
    <dbReference type="NCBI Taxonomy" id="1385369"/>
    <lineage>
        <taxon>Bacteria</taxon>
        <taxon>Pseudomonadati</taxon>
        <taxon>Pseudomonadota</taxon>
        <taxon>Alphaproteobacteria</taxon>
        <taxon>Rhodospirillales</taxon>
        <taxon>Azospirillaceae</taxon>
        <taxon>Skermanella</taxon>
    </lineage>
</organism>
<dbReference type="EMBL" id="AVFL01000068">
    <property type="protein sequence ID" value="EWY35801.1"/>
    <property type="molecule type" value="Genomic_DNA"/>
</dbReference>
<dbReference type="RefSeq" id="WP_037461955.1">
    <property type="nucleotide sequence ID" value="NZ_AVFL01000068.1"/>
</dbReference>
<sequence>MTQDHSSLVDQLYGVILLADVSWHSPSGGYADAARLFRLVGRVHGLAAAVCLVGQSVDLRISRDGLIG</sequence>
<reference evidence="1 2" key="1">
    <citation type="submission" date="2013-08" db="EMBL/GenBank/DDBJ databases">
        <title>The genome sequence of Skermanella stibiiresistens.</title>
        <authorList>
            <person name="Zhu W."/>
            <person name="Wang G."/>
        </authorList>
    </citation>
    <scope>NUCLEOTIDE SEQUENCE [LARGE SCALE GENOMIC DNA]</scope>
    <source>
        <strain evidence="1 2">SB22</strain>
    </source>
</reference>
<keyword evidence="2" id="KW-1185">Reference proteome</keyword>
<evidence type="ECO:0000313" key="2">
    <source>
        <dbReference type="Proteomes" id="UP000019486"/>
    </source>
</evidence>
<dbReference type="STRING" id="1385369.N825_34255"/>
<proteinExistence type="predicted"/>